<proteinExistence type="predicted"/>
<name>A0AAV0B3F2_PHAPC</name>
<dbReference type="EMBL" id="CALTRL010002614">
    <property type="protein sequence ID" value="CAH7676212.1"/>
    <property type="molecule type" value="Genomic_DNA"/>
</dbReference>
<sequence>MCLRDFFSSSSLLKTVAFLTIMPQIYLAGQATENSIARWVSCNARFDLVSSTKITCVEYYDVRAILLKCPRPIKNCRRKGDIHNLVADPEGAINPTRFKWNSTACENPFFDPKWKPPTAITKYFRYPKTYEIYVLEKNNIQKGFRCDKQNNTDSVGKLL</sequence>
<evidence type="ECO:0000313" key="1">
    <source>
        <dbReference type="EMBL" id="CAH7676212.1"/>
    </source>
</evidence>
<evidence type="ECO:0000313" key="2">
    <source>
        <dbReference type="Proteomes" id="UP001153365"/>
    </source>
</evidence>
<organism evidence="1 2">
    <name type="scientific">Phakopsora pachyrhizi</name>
    <name type="common">Asian soybean rust disease fungus</name>
    <dbReference type="NCBI Taxonomy" id="170000"/>
    <lineage>
        <taxon>Eukaryota</taxon>
        <taxon>Fungi</taxon>
        <taxon>Dikarya</taxon>
        <taxon>Basidiomycota</taxon>
        <taxon>Pucciniomycotina</taxon>
        <taxon>Pucciniomycetes</taxon>
        <taxon>Pucciniales</taxon>
        <taxon>Phakopsoraceae</taxon>
        <taxon>Phakopsora</taxon>
    </lineage>
</organism>
<dbReference type="AlphaFoldDB" id="A0AAV0B3F2"/>
<dbReference type="Proteomes" id="UP001153365">
    <property type="component" value="Unassembled WGS sequence"/>
</dbReference>
<gene>
    <name evidence="1" type="ORF">PPACK8108_LOCUS11324</name>
</gene>
<accession>A0AAV0B3F2</accession>
<evidence type="ECO:0008006" key="3">
    <source>
        <dbReference type="Google" id="ProtNLM"/>
    </source>
</evidence>
<comment type="caution">
    <text evidence="1">The sequence shown here is derived from an EMBL/GenBank/DDBJ whole genome shotgun (WGS) entry which is preliminary data.</text>
</comment>
<protein>
    <recommendedName>
        <fullName evidence="3">Secreted protein</fullName>
    </recommendedName>
</protein>
<reference evidence="1" key="1">
    <citation type="submission" date="2022-06" db="EMBL/GenBank/DDBJ databases">
        <authorList>
            <consortium name="SYNGENTA / RWTH Aachen University"/>
        </authorList>
    </citation>
    <scope>NUCLEOTIDE SEQUENCE</scope>
</reference>
<keyword evidence="2" id="KW-1185">Reference proteome</keyword>